<proteinExistence type="predicted"/>
<keyword evidence="7" id="KW-1185">Reference proteome</keyword>
<evidence type="ECO:0000256" key="1">
    <source>
        <dbReference type="ARBA" id="ARBA00004442"/>
    </source>
</evidence>
<dbReference type="GO" id="GO:0009279">
    <property type="term" value="C:cell outer membrane"/>
    <property type="evidence" value="ECO:0007669"/>
    <property type="project" value="UniProtKB-SubCell"/>
</dbReference>
<accession>A0A7V8SYL0</accession>
<dbReference type="AlphaFoldDB" id="A0A7V8SYL0"/>
<name>A0A7V8SYL0_9BACT</name>
<feature type="non-terminal residue" evidence="6">
    <location>
        <position position="1"/>
    </location>
</feature>
<evidence type="ECO:0000256" key="4">
    <source>
        <dbReference type="SAM" id="MobiDB-lite"/>
    </source>
</evidence>
<feature type="domain" description="TonB-dependent transporter Oar-like beta-barrel" evidence="5">
    <location>
        <begin position="21"/>
        <end position="683"/>
    </location>
</feature>
<comment type="caution">
    <text evidence="6">The sequence shown here is derived from an EMBL/GenBank/DDBJ whole genome shotgun (WGS) entry which is preliminary data.</text>
</comment>
<evidence type="ECO:0000313" key="6">
    <source>
        <dbReference type="EMBL" id="MBA0087450.1"/>
    </source>
</evidence>
<evidence type="ECO:0000259" key="5">
    <source>
        <dbReference type="Pfam" id="PF25183"/>
    </source>
</evidence>
<organism evidence="6 7">
    <name type="scientific">Candidatus Acidiferrum panamense</name>
    <dbReference type="NCBI Taxonomy" id="2741543"/>
    <lineage>
        <taxon>Bacteria</taxon>
        <taxon>Pseudomonadati</taxon>
        <taxon>Acidobacteriota</taxon>
        <taxon>Terriglobia</taxon>
        <taxon>Candidatus Acidiferrales</taxon>
        <taxon>Candidatus Acidiferrum</taxon>
    </lineage>
</organism>
<dbReference type="Proteomes" id="UP000567293">
    <property type="component" value="Unassembled WGS sequence"/>
</dbReference>
<feature type="region of interest" description="Disordered" evidence="4">
    <location>
        <begin position="1"/>
        <end position="30"/>
    </location>
</feature>
<dbReference type="Gene3D" id="2.40.170.20">
    <property type="entry name" value="TonB-dependent receptor, beta-barrel domain"/>
    <property type="match status" value="1"/>
</dbReference>
<dbReference type="EMBL" id="JACDQQ010002009">
    <property type="protein sequence ID" value="MBA0087450.1"/>
    <property type="molecule type" value="Genomic_DNA"/>
</dbReference>
<protein>
    <submittedName>
        <fullName evidence="6">TonB-dependent receptor</fullName>
    </submittedName>
</protein>
<sequence length="705" mass="75700">GDGLNTAGFAWQQPENGVDGATGQSPNTNRNNYTLRFDYQINERQKVNFVMTKEHDWGVTGQTGIPDYPAGYFGDVQRNPSFYSVAWTWTIKPTLLNEFRFGHKVDTWQGTSPLDLGCCFNGASENSGLASTAQAARASYPQVNGSFLYTQGGPMNGLGTCPSLTNPSNCLGLYAGMNVSSPRLTVSPFWQFGDSLSWIHGAHAVQFGFEIDRTSSQSANSGGAQTTRPTVNLGIGAVAPPITTATFAGIGPVNLVTAQNLLANLAGSVANVQEQYWVNSPTATGWNSYLNDFLFYRTNHANAWSGYVKDNWKISSNFTLNLGLRYDFFGAPYQDQGLAGRPNGGQSGLFGISGKDFSAMWNPNATGGSLTTAQFVGPNSPNSGLGVYNNYWKALGPSVGIAWQLPWFKRATVIRAGYGINYIGNVDFLAVNTGIGNFPGQTLNTQYNASSFLNLASIGSAGVVPVSTGGAQPFTPVPLTNRVSTIYGYADNLRTPYVQSFNFSIQRELTSTLTVDFNYIGNKASELYTNQQLNDTNIFENGILNAFNITRAGGNAPLFNQMLMGITLPYSKTAVPVDGTTLTGSQALRNYAVTNTMIANGSVGALANFFNTTATGTGVNGGLLAHAGMPQNFIVVNPQFGSVFMIDNNGNSTYNAFQAHVTKRLTHGVTGQFAYTFSKTLGDSPLFVRDQRDLSLSKSLLSIDR</sequence>
<evidence type="ECO:0000256" key="2">
    <source>
        <dbReference type="ARBA" id="ARBA00023136"/>
    </source>
</evidence>
<keyword evidence="2" id="KW-0472">Membrane</keyword>
<evidence type="ECO:0000256" key="3">
    <source>
        <dbReference type="ARBA" id="ARBA00023237"/>
    </source>
</evidence>
<dbReference type="InterPro" id="IPR036942">
    <property type="entry name" value="Beta-barrel_TonB_sf"/>
</dbReference>
<dbReference type="Pfam" id="PF25183">
    <property type="entry name" value="OMP_b-brl_4"/>
    <property type="match status" value="1"/>
</dbReference>
<dbReference type="SUPFAM" id="SSF56935">
    <property type="entry name" value="Porins"/>
    <property type="match status" value="1"/>
</dbReference>
<keyword evidence="6" id="KW-0675">Receptor</keyword>
<comment type="subcellular location">
    <subcellularLocation>
        <location evidence="1">Cell outer membrane</location>
    </subcellularLocation>
</comment>
<gene>
    <name evidence="6" type="ORF">HRJ53_20895</name>
</gene>
<reference evidence="6" key="1">
    <citation type="submission" date="2020-06" db="EMBL/GenBank/DDBJ databases">
        <title>Legume-microbial interactions unlock mineral nutrients during tropical forest succession.</title>
        <authorList>
            <person name="Epihov D.Z."/>
        </authorList>
    </citation>
    <scope>NUCLEOTIDE SEQUENCE [LARGE SCALE GENOMIC DNA]</scope>
    <source>
        <strain evidence="6">Pan2503</strain>
    </source>
</reference>
<keyword evidence="3" id="KW-0998">Cell outer membrane</keyword>
<feature type="non-terminal residue" evidence="6">
    <location>
        <position position="705"/>
    </location>
</feature>
<dbReference type="InterPro" id="IPR057601">
    <property type="entry name" value="Oar-like_b-barrel"/>
</dbReference>
<evidence type="ECO:0000313" key="7">
    <source>
        <dbReference type="Proteomes" id="UP000567293"/>
    </source>
</evidence>